<organism evidence="1 2">
    <name type="scientific">Staphylococcus phage Team1</name>
    <dbReference type="NCBI Taxonomy" id="1262512"/>
    <lineage>
        <taxon>Viruses</taxon>
        <taxon>Duplodnaviria</taxon>
        <taxon>Heunggongvirae</taxon>
        <taxon>Uroviricota</taxon>
        <taxon>Caudoviricetes</taxon>
        <taxon>Herelleviridae</taxon>
        <taxon>Twortvirinae</taxon>
        <taxon>Kayvirus</taxon>
        <taxon>Kayvirus G1</taxon>
    </lineage>
</organism>
<accession>A0A075BEN4</accession>
<dbReference type="EMBL" id="KC012913">
    <property type="protein sequence ID" value="AFX93261.1"/>
    <property type="molecule type" value="Genomic_DNA"/>
</dbReference>
<proteinExistence type="predicted"/>
<dbReference type="RefSeq" id="YP_009098144.1">
    <property type="nucleotide sequence ID" value="NC_025417.1"/>
</dbReference>
<dbReference type="InterPro" id="IPR055759">
    <property type="entry name" value="DUF7335"/>
</dbReference>
<name>A0A075BEN4_9CAUD</name>
<dbReference type="Proteomes" id="UP000028568">
    <property type="component" value="Segment"/>
</dbReference>
<sequence length="102" mass="11781">MDVKEIANTIMELWQMDGYRCAEPPLYESTLNHTRTYTALIVSINGNYDTVQMFRKTPIMSMRGQSQPASMLVNVIDDVIIIVYENVVYGVQNKEIKFIEEI</sequence>
<dbReference type="GeneID" id="22276407"/>
<evidence type="ECO:0000313" key="2">
    <source>
        <dbReference type="Proteomes" id="UP000028568"/>
    </source>
</evidence>
<protein>
    <recommendedName>
        <fullName evidence="3">TreJ</fullName>
    </recommendedName>
</protein>
<reference evidence="1 2" key="1">
    <citation type="journal article" date="2014" name="PLoS ONE">
        <title>Improving the Safety of Staphylococcus aureus Polyvalent Phages by Their Production on a Staphylococcus xylosus Strain.</title>
        <authorList>
            <person name="El Haddad L."/>
            <person name="Ben Abdallah N."/>
            <person name="Plante P.L."/>
            <person name="Dumaresq J."/>
            <person name="Katsarava R."/>
            <person name="Labrie S."/>
            <person name="Corbeil J."/>
            <person name="St-Gelais D."/>
            <person name="Moineau S."/>
        </authorList>
    </citation>
    <scope>NUCLEOTIDE SEQUENCE [LARGE SCALE GENOMIC DNA]</scope>
</reference>
<evidence type="ECO:0000313" key="1">
    <source>
        <dbReference type="EMBL" id="AFX93261.1"/>
    </source>
</evidence>
<dbReference type="Pfam" id="PF24023">
    <property type="entry name" value="DUF7335"/>
    <property type="match status" value="1"/>
</dbReference>
<evidence type="ECO:0008006" key="3">
    <source>
        <dbReference type="Google" id="ProtNLM"/>
    </source>
</evidence>
<dbReference type="KEGG" id="vg:22276407"/>